<evidence type="ECO:0000313" key="6">
    <source>
        <dbReference type="EMBL" id="CAK9198187.1"/>
    </source>
</evidence>
<dbReference type="Pfam" id="PF00891">
    <property type="entry name" value="Methyltransf_2"/>
    <property type="match status" value="1"/>
</dbReference>
<dbReference type="EMBL" id="OZ019904">
    <property type="protein sequence ID" value="CAK9198187.1"/>
    <property type="molecule type" value="Genomic_DNA"/>
</dbReference>
<evidence type="ECO:0000259" key="4">
    <source>
        <dbReference type="Pfam" id="PF00891"/>
    </source>
</evidence>
<dbReference type="InterPro" id="IPR036388">
    <property type="entry name" value="WH-like_DNA-bd_sf"/>
</dbReference>
<dbReference type="SUPFAM" id="SSF53335">
    <property type="entry name" value="S-adenosyl-L-methionine-dependent methyltransferases"/>
    <property type="match status" value="1"/>
</dbReference>
<accession>A0ABP0TJI8</accession>
<evidence type="ECO:0000256" key="3">
    <source>
        <dbReference type="ARBA" id="ARBA00022691"/>
    </source>
</evidence>
<dbReference type="PIRSF" id="PIRSF005739">
    <property type="entry name" value="O-mtase"/>
    <property type="match status" value="1"/>
</dbReference>
<protein>
    <recommendedName>
        <fullName evidence="8">O-methyltransferase</fullName>
    </recommendedName>
</protein>
<dbReference type="InterPro" id="IPR001077">
    <property type="entry name" value="COMT_C"/>
</dbReference>
<dbReference type="Proteomes" id="UP001497512">
    <property type="component" value="Chromosome 12"/>
</dbReference>
<feature type="domain" description="O-methyltransferase C-terminal" evidence="4">
    <location>
        <begin position="140"/>
        <end position="339"/>
    </location>
</feature>
<keyword evidence="7" id="KW-1185">Reference proteome</keyword>
<keyword evidence="2" id="KW-0808">Transferase</keyword>
<keyword evidence="3" id="KW-0949">S-adenosyl-L-methionine</keyword>
<reference evidence="6" key="1">
    <citation type="submission" date="2024-02" db="EMBL/GenBank/DDBJ databases">
        <authorList>
            <consortium name="ELIXIR-Norway"/>
            <consortium name="Elixir Norway"/>
        </authorList>
    </citation>
    <scope>NUCLEOTIDE SEQUENCE</scope>
</reference>
<name>A0ABP0TJI8_9BRYO</name>
<evidence type="ECO:0008006" key="8">
    <source>
        <dbReference type="Google" id="ProtNLM"/>
    </source>
</evidence>
<evidence type="ECO:0000259" key="5">
    <source>
        <dbReference type="Pfam" id="PF08100"/>
    </source>
</evidence>
<dbReference type="InterPro" id="IPR036390">
    <property type="entry name" value="WH_DNA-bd_sf"/>
</dbReference>
<gene>
    <name evidence="6" type="ORF">CSSPTR1EN2_LOCUS4311</name>
</gene>
<dbReference type="SUPFAM" id="SSF46785">
    <property type="entry name" value="Winged helix' DNA-binding domain"/>
    <property type="match status" value="1"/>
</dbReference>
<sequence length="357" mass="39689">MAEANGSKTQAQPVADVEELTASRAVLYPLLWGFAGSFVLRTAVVLGLPDIIARAGPDETLTVKQIAAQLKSECVNELGLQRVLTALVNWQLFRCTKAEMSEEMQYGLKPVSKLLVTENNPHNQAPVVLFQTDPAALAPWQQLHRYVLYGESAWQSAHGKELWTCLNDNPELNKCFNACMASSTTIDLSVLVREYEGFKDIKTLVDVGGGTGKTLETIISSYPHIHGINYDLPHVITDAPTIPGIEHVAGSMFESVPSGDTIFMKRIMHDWSDESCLKILNNCQKALPEKGKVLIHDCVLQQSGGLPQIYDMLMMAHCDGGMERREEQWRKLLTTAGFSTINFIELLQEQWLIEAFK</sequence>
<feature type="domain" description="O-methyltransferase dimerisation" evidence="5">
    <location>
        <begin position="30"/>
        <end position="117"/>
    </location>
</feature>
<dbReference type="InterPro" id="IPR029063">
    <property type="entry name" value="SAM-dependent_MTases_sf"/>
</dbReference>
<evidence type="ECO:0000256" key="2">
    <source>
        <dbReference type="ARBA" id="ARBA00022679"/>
    </source>
</evidence>
<proteinExistence type="predicted"/>
<dbReference type="Pfam" id="PF08100">
    <property type="entry name" value="Dimerisation"/>
    <property type="match status" value="1"/>
</dbReference>
<organism evidence="6 7">
    <name type="scientific">Sphagnum troendelagicum</name>
    <dbReference type="NCBI Taxonomy" id="128251"/>
    <lineage>
        <taxon>Eukaryota</taxon>
        <taxon>Viridiplantae</taxon>
        <taxon>Streptophyta</taxon>
        <taxon>Embryophyta</taxon>
        <taxon>Bryophyta</taxon>
        <taxon>Sphagnophytina</taxon>
        <taxon>Sphagnopsida</taxon>
        <taxon>Sphagnales</taxon>
        <taxon>Sphagnaceae</taxon>
        <taxon>Sphagnum</taxon>
    </lineage>
</organism>
<dbReference type="PROSITE" id="PS51683">
    <property type="entry name" value="SAM_OMT_II"/>
    <property type="match status" value="1"/>
</dbReference>
<evidence type="ECO:0000256" key="1">
    <source>
        <dbReference type="ARBA" id="ARBA00022603"/>
    </source>
</evidence>
<dbReference type="InterPro" id="IPR016461">
    <property type="entry name" value="COMT-like"/>
</dbReference>
<dbReference type="Gene3D" id="3.40.50.150">
    <property type="entry name" value="Vaccinia Virus protein VP39"/>
    <property type="match status" value="1"/>
</dbReference>
<evidence type="ECO:0000313" key="7">
    <source>
        <dbReference type="Proteomes" id="UP001497512"/>
    </source>
</evidence>
<dbReference type="Gene3D" id="1.10.10.10">
    <property type="entry name" value="Winged helix-like DNA-binding domain superfamily/Winged helix DNA-binding domain"/>
    <property type="match status" value="1"/>
</dbReference>
<keyword evidence="1" id="KW-0489">Methyltransferase</keyword>
<dbReference type="InterPro" id="IPR012967">
    <property type="entry name" value="COMT_dimerisation"/>
</dbReference>
<dbReference type="PANTHER" id="PTHR11746">
    <property type="entry name" value="O-METHYLTRANSFERASE"/>
    <property type="match status" value="1"/>
</dbReference>